<evidence type="ECO:0000313" key="3">
    <source>
        <dbReference type="Proteomes" id="UP001556118"/>
    </source>
</evidence>
<reference evidence="2 3" key="1">
    <citation type="submission" date="2024-06" db="EMBL/GenBank/DDBJ databases">
        <title>Novosphingobium rhizovicinus M1R2S20.</title>
        <authorList>
            <person name="Sun J.-Q."/>
        </authorList>
    </citation>
    <scope>NUCLEOTIDE SEQUENCE [LARGE SCALE GENOMIC DNA]</scope>
    <source>
        <strain evidence="2 3">M1R2S20</strain>
    </source>
</reference>
<dbReference type="EMBL" id="JBFNXR010000021">
    <property type="protein sequence ID" value="MEW9854557.1"/>
    <property type="molecule type" value="Genomic_DNA"/>
</dbReference>
<feature type="signal peptide" evidence="1">
    <location>
        <begin position="1"/>
        <end position="24"/>
    </location>
</feature>
<evidence type="ECO:0008006" key="4">
    <source>
        <dbReference type="Google" id="ProtNLM"/>
    </source>
</evidence>
<comment type="caution">
    <text evidence="2">The sequence shown here is derived from an EMBL/GenBank/DDBJ whole genome shotgun (WGS) entry which is preliminary data.</text>
</comment>
<keyword evidence="3" id="KW-1185">Reference proteome</keyword>
<proteinExistence type="predicted"/>
<accession>A0ABV3R9J2</accession>
<gene>
    <name evidence="2" type="ORF">ABUH87_05110</name>
</gene>
<organism evidence="2 3">
    <name type="scientific">Novosphingobium rhizovicinum</name>
    <dbReference type="NCBI Taxonomy" id="3228928"/>
    <lineage>
        <taxon>Bacteria</taxon>
        <taxon>Pseudomonadati</taxon>
        <taxon>Pseudomonadota</taxon>
        <taxon>Alphaproteobacteria</taxon>
        <taxon>Sphingomonadales</taxon>
        <taxon>Sphingomonadaceae</taxon>
        <taxon>Novosphingobium</taxon>
    </lineage>
</organism>
<protein>
    <recommendedName>
        <fullName evidence="4">Secreted protein</fullName>
    </recommendedName>
</protein>
<dbReference type="RefSeq" id="WP_367770633.1">
    <property type="nucleotide sequence ID" value="NZ_JBFNXR010000021.1"/>
</dbReference>
<evidence type="ECO:0000313" key="2">
    <source>
        <dbReference type="EMBL" id="MEW9854557.1"/>
    </source>
</evidence>
<dbReference type="Proteomes" id="UP001556118">
    <property type="component" value="Unassembled WGS sequence"/>
</dbReference>
<sequence>MSSRATFSAALLTLGLVACSPDEADVLPEDMREENLPAVDTYQETDSDVDFKSVDVGDDAVRVPVDEATDSTGM</sequence>
<evidence type="ECO:0000256" key="1">
    <source>
        <dbReference type="SAM" id="SignalP"/>
    </source>
</evidence>
<name>A0ABV3R9J2_9SPHN</name>
<keyword evidence="1" id="KW-0732">Signal</keyword>
<feature type="chain" id="PRO_5047183437" description="Secreted protein" evidence="1">
    <location>
        <begin position="25"/>
        <end position="74"/>
    </location>
</feature>
<dbReference type="PROSITE" id="PS51257">
    <property type="entry name" value="PROKAR_LIPOPROTEIN"/>
    <property type="match status" value="1"/>
</dbReference>